<dbReference type="CDD" id="cd06186">
    <property type="entry name" value="NOX_Duox_like_FAD_NADP"/>
    <property type="match status" value="1"/>
</dbReference>
<dbReference type="GO" id="GO:0006879">
    <property type="term" value="P:intracellular iron ion homeostasis"/>
    <property type="evidence" value="ECO:0007669"/>
    <property type="project" value="TreeGrafter"/>
</dbReference>
<dbReference type="OrthoDB" id="10006946at2759"/>
<evidence type="ECO:0000259" key="13">
    <source>
        <dbReference type="PROSITE" id="PS51384"/>
    </source>
</evidence>
<keyword evidence="9 12" id="KW-0472">Membrane</keyword>
<dbReference type="PANTHER" id="PTHR32361:SF9">
    <property type="entry name" value="FERRIC REDUCTASE TRANSMEMBRANE COMPONENT 3-RELATED"/>
    <property type="match status" value="1"/>
</dbReference>
<evidence type="ECO:0000256" key="2">
    <source>
        <dbReference type="ARBA" id="ARBA00006278"/>
    </source>
</evidence>
<evidence type="ECO:0000256" key="7">
    <source>
        <dbReference type="ARBA" id="ARBA00023002"/>
    </source>
</evidence>
<dbReference type="InterPro" id="IPR013112">
    <property type="entry name" value="FAD-bd_8"/>
</dbReference>
<evidence type="ECO:0000256" key="9">
    <source>
        <dbReference type="ARBA" id="ARBA00023136"/>
    </source>
</evidence>
<feature type="transmembrane region" description="Helical" evidence="12">
    <location>
        <begin position="182"/>
        <end position="203"/>
    </location>
</feature>
<dbReference type="eggNOG" id="KOG0039">
    <property type="taxonomic scope" value="Eukaryota"/>
</dbReference>
<dbReference type="InterPro" id="IPR039261">
    <property type="entry name" value="FNR_nucleotide-bd"/>
</dbReference>
<comment type="similarity">
    <text evidence="2">Belongs to the ferric reductase (FRE) family.</text>
</comment>
<reference evidence="15" key="1">
    <citation type="journal article" date="2015" name="BMC Genomics">
        <title>Genomic and transcriptomic analysis of the endophytic fungus Pestalotiopsis fici reveals its lifestyle and high potential for synthesis of natural products.</title>
        <authorList>
            <person name="Wang X."/>
            <person name="Zhang X."/>
            <person name="Liu L."/>
            <person name="Xiang M."/>
            <person name="Wang W."/>
            <person name="Sun X."/>
            <person name="Che Y."/>
            <person name="Guo L."/>
            <person name="Liu G."/>
            <person name="Guo L."/>
            <person name="Wang C."/>
            <person name="Yin W.B."/>
            <person name="Stadler M."/>
            <person name="Zhang X."/>
            <person name="Liu X."/>
        </authorList>
    </citation>
    <scope>NUCLEOTIDE SEQUENCE [LARGE SCALE GENOMIC DNA]</scope>
    <source>
        <strain evidence="15">W106-1 / CGMCC3.15140</strain>
    </source>
</reference>
<dbReference type="GO" id="GO:0006826">
    <property type="term" value="P:iron ion transport"/>
    <property type="evidence" value="ECO:0007669"/>
    <property type="project" value="TreeGrafter"/>
</dbReference>
<feature type="transmembrane region" description="Helical" evidence="12">
    <location>
        <begin position="108"/>
        <end position="132"/>
    </location>
</feature>
<evidence type="ECO:0000256" key="10">
    <source>
        <dbReference type="ARBA" id="ARBA00023180"/>
    </source>
</evidence>
<dbReference type="InterPro" id="IPR013121">
    <property type="entry name" value="Fe_red_NAD-bd_6"/>
</dbReference>
<dbReference type="InterPro" id="IPR051410">
    <property type="entry name" value="Ferric/Cupric_Reductase"/>
</dbReference>
<evidence type="ECO:0000256" key="1">
    <source>
        <dbReference type="ARBA" id="ARBA00004141"/>
    </source>
</evidence>
<gene>
    <name evidence="14" type="ORF">PFICI_13124</name>
</gene>
<dbReference type="GO" id="GO:0005886">
    <property type="term" value="C:plasma membrane"/>
    <property type="evidence" value="ECO:0007669"/>
    <property type="project" value="TreeGrafter"/>
</dbReference>
<comment type="subcellular location">
    <subcellularLocation>
        <location evidence="1">Membrane</location>
        <topology evidence="1">Multi-pass membrane protein</topology>
    </subcellularLocation>
</comment>
<evidence type="ECO:0000256" key="12">
    <source>
        <dbReference type="SAM" id="Phobius"/>
    </source>
</evidence>
<dbReference type="AlphaFoldDB" id="W3WL48"/>
<feature type="transmembrane region" description="Helical" evidence="12">
    <location>
        <begin position="215"/>
        <end position="236"/>
    </location>
</feature>
<name>W3WL48_PESFW</name>
<feature type="transmembrane region" description="Helical" evidence="12">
    <location>
        <begin position="243"/>
        <end position="261"/>
    </location>
</feature>
<feature type="region of interest" description="Disordered" evidence="11">
    <location>
        <begin position="1"/>
        <end position="36"/>
    </location>
</feature>
<dbReference type="KEGG" id="pfy:PFICI_13124"/>
<protein>
    <recommendedName>
        <fullName evidence="13">FAD-binding FR-type domain-containing protein</fullName>
    </recommendedName>
</protein>
<evidence type="ECO:0000256" key="8">
    <source>
        <dbReference type="ARBA" id="ARBA00023065"/>
    </source>
</evidence>
<keyword evidence="6 12" id="KW-1133">Transmembrane helix</keyword>
<dbReference type="GO" id="GO:0015677">
    <property type="term" value="P:copper ion import"/>
    <property type="evidence" value="ECO:0007669"/>
    <property type="project" value="TreeGrafter"/>
</dbReference>
<dbReference type="Proteomes" id="UP000030651">
    <property type="component" value="Unassembled WGS sequence"/>
</dbReference>
<evidence type="ECO:0000313" key="14">
    <source>
        <dbReference type="EMBL" id="ETS74640.1"/>
    </source>
</evidence>
<organism evidence="14 15">
    <name type="scientific">Pestalotiopsis fici (strain W106-1 / CGMCC3.15140)</name>
    <dbReference type="NCBI Taxonomy" id="1229662"/>
    <lineage>
        <taxon>Eukaryota</taxon>
        <taxon>Fungi</taxon>
        <taxon>Dikarya</taxon>
        <taxon>Ascomycota</taxon>
        <taxon>Pezizomycotina</taxon>
        <taxon>Sordariomycetes</taxon>
        <taxon>Xylariomycetidae</taxon>
        <taxon>Amphisphaeriales</taxon>
        <taxon>Sporocadaceae</taxon>
        <taxon>Pestalotiopsis</taxon>
    </lineage>
</organism>
<dbReference type="SFLD" id="SFLDS00052">
    <property type="entry name" value="Ferric_Reductase_Domain"/>
    <property type="match status" value="1"/>
</dbReference>
<proteinExistence type="inferred from homology"/>
<keyword evidence="4 12" id="KW-0812">Transmembrane</keyword>
<dbReference type="SFLD" id="SFLDG01168">
    <property type="entry name" value="Ferric_reductase_subgroup_(FRE"/>
    <property type="match status" value="1"/>
</dbReference>
<dbReference type="Pfam" id="PF08030">
    <property type="entry name" value="NAD_binding_6"/>
    <property type="match status" value="1"/>
</dbReference>
<dbReference type="InterPro" id="IPR017927">
    <property type="entry name" value="FAD-bd_FR_type"/>
</dbReference>
<feature type="transmembrane region" description="Helical" evidence="12">
    <location>
        <begin position="144"/>
        <end position="161"/>
    </location>
</feature>
<keyword evidence="3" id="KW-0813">Transport</keyword>
<evidence type="ECO:0000313" key="15">
    <source>
        <dbReference type="Proteomes" id="UP000030651"/>
    </source>
</evidence>
<dbReference type="HOGENOM" id="CLU_010365_5_0_1"/>
<dbReference type="OMA" id="RRWWYEL"/>
<keyword evidence="5" id="KW-0249">Electron transport</keyword>
<evidence type="ECO:0000256" key="3">
    <source>
        <dbReference type="ARBA" id="ARBA00022448"/>
    </source>
</evidence>
<dbReference type="PROSITE" id="PS51384">
    <property type="entry name" value="FAD_FR"/>
    <property type="match status" value="1"/>
</dbReference>
<dbReference type="GeneID" id="19278137"/>
<dbReference type="PANTHER" id="PTHR32361">
    <property type="entry name" value="FERRIC/CUPRIC REDUCTASE TRANSMEMBRANE COMPONENT"/>
    <property type="match status" value="1"/>
</dbReference>
<keyword evidence="15" id="KW-1185">Reference proteome</keyword>
<keyword evidence="8" id="KW-0406">Ion transport</keyword>
<dbReference type="InParanoid" id="W3WL48"/>
<evidence type="ECO:0000256" key="4">
    <source>
        <dbReference type="ARBA" id="ARBA00022692"/>
    </source>
</evidence>
<dbReference type="EMBL" id="KI912119">
    <property type="protein sequence ID" value="ETS74640.1"/>
    <property type="molecule type" value="Genomic_DNA"/>
</dbReference>
<sequence length="617" mass="67639">MDQHLQVTSGAPTSPPPPQPGNHGPPGGGSGPSANPGLFAARQHASELATEYYAASICGIIAIFIIGHWTRVLVNKRHVPAGISKVLSPFAAVTRAFRRLFIRKIPGFLSAGHAILYLVYTAINLALAFTGLDFSRPTNFAARFGWMSAANFALVVFLGLKNTPLAILTSYSYERLNPLHQVAGYATILYMILHASIYSAYFIGAGKWDLMHEDIVTAGIVLGFAMFASGVEAVVLRRFKYELFYVFHIILFIMMVVTLALHRPELSAEKVGIIACITAAIWLSDRLIRFSRLIYNGINNEATVYPLPNGGTQILLRKPLPRAVPGKHCYVWLPKVRLLETHPFTIVSTSPAELIVNSYSGFTRDLAEYARKNPGASLKVSLEGPYGTFPDPYDFDKVVLIAGGSGASFTFGMASNMLQKMTADSDKQIEFIWAVRDRDNLSWFSEHLDAIRTHTHGSRVALRLHTTKAAPKDSVVTEKASKQSLQPTINSLTSADLSPMTRVYETDMDERLVKSSDLPAMIRPPTEDPEKDDIRAIVCRMGKRTVTTGSIDLPVEQGRPDVAVLISEAVKCVDKDKRVLIAACGPDGLMRLVRNTAAGLITKDGPAVELHCEQFGW</sequence>
<dbReference type="Pfam" id="PF08022">
    <property type="entry name" value="FAD_binding_8"/>
    <property type="match status" value="1"/>
</dbReference>
<evidence type="ECO:0000256" key="11">
    <source>
        <dbReference type="SAM" id="MobiDB-lite"/>
    </source>
</evidence>
<dbReference type="Gene3D" id="3.40.50.80">
    <property type="entry name" value="Nucleotide-binding domain of ferredoxin-NADP reductase (FNR) module"/>
    <property type="match status" value="1"/>
</dbReference>
<dbReference type="RefSeq" id="XP_007839896.1">
    <property type="nucleotide sequence ID" value="XM_007841705.1"/>
</dbReference>
<dbReference type="Pfam" id="PF01794">
    <property type="entry name" value="Ferric_reduct"/>
    <property type="match status" value="1"/>
</dbReference>
<dbReference type="GO" id="GO:0000293">
    <property type="term" value="F:ferric-chelate reductase activity"/>
    <property type="evidence" value="ECO:0007669"/>
    <property type="project" value="UniProtKB-ARBA"/>
</dbReference>
<keyword evidence="7" id="KW-0560">Oxidoreductase</keyword>
<dbReference type="SUPFAM" id="SSF52343">
    <property type="entry name" value="Ferredoxin reductase-like, C-terminal NADP-linked domain"/>
    <property type="match status" value="1"/>
</dbReference>
<evidence type="ECO:0000256" key="6">
    <source>
        <dbReference type="ARBA" id="ARBA00022989"/>
    </source>
</evidence>
<feature type="transmembrane region" description="Helical" evidence="12">
    <location>
        <begin position="52"/>
        <end position="74"/>
    </location>
</feature>
<keyword evidence="10" id="KW-0325">Glycoprotein</keyword>
<feature type="domain" description="FAD-binding FR-type" evidence="13">
    <location>
        <begin position="280"/>
        <end position="392"/>
    </location>
</feature>
<accession>W3WL48</accession>
<dbReference type="InterPro" id="IPR013130">
    <property type="entry name" value="Fe3_Rdtase_TM_dom"/>
</dbReference>
<evidence type="ECO:0000256" key="5">
    <source>
        <dbReference type="ARBA" id="ARBA00022982"/>
    </source>
</evidence>